<keyword evidence="14" id="KW-1185">Reference proteome</keyword>
<evidence type="ECO:0000256" key="10">
    <source>
        <dbReference type="ARBA" id="ARBA00029839"/>
    </source>
</evidence>
<dbReference type="EC" id="2.7.7.65" evidence="2"/>
<evidence type="ECO:0000313" key="13">
    <source>
        <dbReference type="EMBL" id="MFC3608059.1"/>
    </source>
</evidence>
<dbReference type="Pfam" id="PF11563">
    <property type="entry name" value="Protoglobin"/>
    <property type="match status" value="1"/>
</dbReference>
<dbReference type="InterPro" id="IPR012292">
    <property type="entry name" value="Globin/Proto"/>
</dbReference>
<dbReference type="Proteomes" id="UP001595630">
    <property type="component" value="Unassembled WGS sequence"/>
</dbReference>
<dbReference type="InterPro" id="IPR044398">
    <property type="entry name" value="Globin-sensor_dom"/>
</dbReference>
<dbReference type="Pfam" id="PF21118">
    <property type="entry name" value="DosC_2nd"/>
    <property type="match status" value="1"/>
</dbReference>
<comment type="caution">
    <text evidence="13">The sequence shown here is derived from an EMBL/GenBank/DDBJ whole genome shotgun (WGS) entry which is preliminary data.</text>
</comment>
<dbReference type="InterPro" id="IPR050469">
    <property type="entry name" value="Diguanylate_Cyclase"/>
</dbReference>
<evidence type="ECO:0000256" key="2">
    <source>
        <dbReference type="ARBA" id="ARBA00012528"/>
    </source>
</evidence>
<evidence type="ECO:0000256" key="3">
    <source>
        <dbReference type="ARBA" id="ARBA00015125"/>
    </source>
</evidence>
<dbReference type="InterPro" id="IPR029787">
    <property type="entry name" value="Nucleotide_cyclase"/>
</dbReference>
<keyword evidence="13" id="KW-0548">Nucleotidyltransferase</keyword>
<dbReference type="Gene3D" id="3.30.70.270">
    <property type="match status" value="1"/>
</dbReference>
<protein>
    <recommendedName>
        <fullName evidence="3">Diguanylate cyclase DosC</fullName>
        <ecNumber evidence="2">2.7.7.65</ecNumber>
    </recommendedName>
    <alternativeName>
        <fullName evidence="10">Direct oxygen-sensing cyclase</fullName>
    </alternativeName>
</protein>
<dbReference type="NCBIfam" id="TIGR00254">
    <property type="entry name" value="GGDEF"/>
    <property type="match status" value="1"/>
</dbReference>
<dbReference type="InterPro" id="IPR009050">
    <property type="entry name" value="Globin-like_sf"/>
</dbReference>
<evidence type="ECO:0000256" key="11">
    <source>
        <dbReference type="ARBA" id="ARBA00034247"/>
    </source>
</evidence>
<evidence type="ECO:0000256" key="4">
    <source>
        <dbReference type="ARBA" id="ARBA00022617"/>
    </source>
</evidence>
<dbReference type="GO" id="GO:0052621">
    <property type="term" value="F:diguanylate cyclase activity"/>
    <property type="evidence" value="ECO:0007669"/>
    <property type="project" value="UniProtKB-EC"/>
</dbReference>
<dbReference type="PANTHER" id="PTHR45138:SF9">
    <property type="entry name" value="DIGUANYLATE CYCLASE DGCM-RELATED"/>
    <property type="match status" value="1"/>
</dbReference>
<evidence type="ECO:0000256" key="8">
    <source>
        <dbReference type="ARBA" id="ARBA00022842"/>
    </source>
</evidence>
<reference evidence="14" key="1">
    <citation type="journal article" date="2019" name="Int. J. Syst. Evol. Microbiol.">
        <title>The Global Catalogue of Microorganisms (GCM) 10K type strain sequencing project: providing services to taxonomists for standard genome sequencing and annotation.</title>
        <authorList>
            <consortium name="The Broad Institute Genomics Platform"/>
            <consortium name="The Broad Institute Genome Sequencing Center for Infectious Disease"/>
            <person name="Wu L."/>
            <person name="Ma J."/>
        </authorList>
    </citation>
    <scope>NUCLEOTIDE SEQUENCE [LARGE SCALE GENOMIC DNA]</scope>
    <source>
        <strain evidence="14">KCTC 42447</strain>
    </source>
</reference>
<keyword evidence="6" id="KW-0479">Metal-binding</keyword>
<evidence type="ECO:0000256" key="1">
    <source>
        <dbReference type="ARBA" id="ARBA00001971"/>
    </source>
</evidence>
<comment type="cofactor">
    <cofactor evidence="1">
        <name>heme</name>
        <dbReference type="ChEBI" id="CHEBI:30413"/>
    </cofactor>
</comment>
<keyword evidence="5 13" id="KW-0808">Transferase</keyword>
<dbReference type="PANTHER" id="PTHR45138">
    <property type="entry name" value="REGULATORY COMPONENTS OF SENSORY TRANSDUCTION SYSTEM"/>
    <property type="match status" value="1"/>
</dbReference>
<dbReference type="InterPro" id="IPR039435">
    <property type="entry name" value="DosC_GS"/>
</dbReference>
<dbReference type="SMART" id="SM00267">
    <property type="entry name" value="GGDEF"/>
    <property type="match status" value="1"/>
</dbReference>
<dbReference type="RefSeq" id="WP_386364264.1">
    <property type="nucleotide sequence ID" value="NZ_JBHRXZ010000022.1"/>
</dbReference>
<evidence type="ECO:0000256" key="5">
    <source>
        <dbReference type="ARBA" id="ARBA00022679"/>
    </source>
</evidence>
<feature type="domain" description="GGDEF" evidence="12">
    <location>
        <begin position="325"/>
        <end position="456"/>
    </location>
</feature>
<gene>
    <name evidence="13" type="ORF">ACFOMF_09750</name>
</gene>
<dbReference type="InterPro" id="IPR048442">
    <property type="entry name" value="DosC_2nd"/>
</dbReference>
<evidence type="ECO:0000313" key="14">
    <source>
        <dbReference type="Proteomes" id="UP001595630"/>
    </source>
</evidence>
<name>A0ABV7T5F9_9GAMM</name>
<evidence type="ECO:0000259" key="12">
    <source>
        <dbReference type="PROSITE" id="PS50887"/>
    </source>
</evidence>
<dbReference type="Gene3D" id="1.10.490.10">
    <property type="entry name" value="Globins"/>
    <property type="match status" value="1"/>
</dbReference>
<dbReference type="CDD" id="cd01949">
    <property type="entry name" value="GGDEF"/>
    <property type="match status" value="1"/>
</dbReference>
<dbReference type="EMBL" id="JBHRXZ010000022">
    <property type="protein sequence ID" value="MFC3608059.1"/>
    <property type="molecule type" value="Genomic_DNA"/>
</dbReference>
<dbReference type="InterPro" id="IPR043128">
    <property type="entry name" value="Rev_trsase/Diguanyl_cyclase"/>
</dbReference>
<dbReference type="SUPFAM" id="SSF46458">
    <property type="entry name" value="Globin-like"/>
    <property type="match status" value="1"/>
</dbReference>
<dbReference type="Pfam" id="PF00990">
    <property type="entry name" value="GGDEF"/>
    <property type="match status" value="1"/>
</dbReference>
<keyword evidence="8" id="KW-0460">Magnesium</keyword>
<dbReference type="SUPFAM" id="SSF55073">
    <property type="entry name" value="Nucleotide cyclase"/>
    <property type="match status" value="1"/>
</dbReference>
<dbReference type="PROSITE" id="PS50887">
    <property type="entry name" value="GGDEF"/>
    <property type="match status" value="1"/>
</dbReference>
<keyword evidence="4" id="KW-0349">Heme</keyword>
<evidence type="ECO:0000256" key="7">
    <source>
        <dbReference type="ARBA" id="ARBA00022741"/>
    </source>
</evidence>
<sequence>MQSFPTEQLIAEWQGLVERYPMDVASALRDIAQDFASDLATQFYDEMLADPASASFLHHDQVRSGLHRSMSGWIATLFAARTLADVQELIELQHRVGHVHARIEIPVSLVLRGARCLKERLAIQVQESFPPATWREASGLANGLVDLAIEIMCHAFSQSHDRNSRAEEAYRLFSVSQNVGAEKERQRAALLDWENQLMFALASGDSADELPSLASSEFGLWFRHKASHAFQGSPECASILKSIEDIDLGLPLMGVSGPYRTAEDSLHLLRQVREATKSIKFLLDSLFEQACDLDAGRDVLTRLLNRKFLPVVLGKEVLHCRQSGHSFAVLMIDVDHFKPINDTHGHEAGDMVLQQLAGLLLCNTRGGDYAFRLGGEEFLLILVDIDPAKALATAEKLRQLISREPFRIPQGELHLTVSIGLAVHDGHPDYKPLLQRADRALYQAKHGGRNRCEVAL</sequence>
<organism evidence="13 14">
    <name type="scientific">Stutzerimonas tarimensis</name>
    <dbReference type="NCBI Taxonomy" id="1507735"/>
    <lineage>
        <taxon>Bacteria</taxon>
        <taxon>Pseudomonadati</taxon>
        <taxon>Pseudomonadota</taxon>
        <taxon>Gammaproteobacteria</taxon>
        <taxon>Pseudomonadales</taxon>
        <taxon>Pseudomonadaceae</taxon>
        <taxon>Stutzerimonas</taxon>
    </lineage>
</organism>
<keyword evidence="7" id="KW-0547">Nucleotide-binding</keyword>
<evidence type="ECO:0000256" key="9">
    <source>
        <dbReference type="ARBA" id="ARBA00023004"/>
    </source>
</evidence>
<dbReference type="InterPro" id="IPR000160">
    <property type="entry name" value="GGDEF_dom"/>
</dbReference>
<comment type="catalytic activity">
    <reaction evidence="11">
        <text>2 GTP = 3',3'-c-di-GMP + 2 diphosphate</text>
        <dbReference type="Rhea" id="RHEA:24898"/>
        <dbReference type="ChEBI" id="CHEBI:33019"/>
        <dbReference type="ChEBI" id="CHEBI:37565"/>
        <dbReference type="ChEBI" id="CHEBI:58805"/>
        <dbReference type="EC" id="2.7.7.65"/>
    </reaction>
</comment>
<accession>A0ABV7T5F9</accession>
<evidence type="ECO:0000256" key="6">
    <source>
        <dbReference type="ARBA" id="ARBA00022723"/>
    </source>
</evidence>
<keyword evidence="9" id="KW-0408">Iron</keyword>
<proteinExistence type="predicted"/>
<dbReference type="CDD" id="cd14757">
    <property type="entry name" value="GS_EcDosC-like_GGDEF"/>
    <property type="match status" value="1"/>
</dbReference>